<keyword evidence="4" id="KW-1185">Reference proteome</keyword>
<dbReference type="InterPro" id="IPR020556">
    <property type="entry name" value="Amidase_CS"/>
</dbReference>
<dbReference type="RefSeq" id="WP_255043774.1">
    <property type="nucleotide sequence ID" value="NZ_JANEYT010000043.1"/>
</dbReference>
<accession>A0ABT1N6F0</accession>
<feature type="region of interest" description="Disordered" evidence="1">
    <location>
        <begin position="551"/>
        <end position="574"/>
    </location>
</feature>
<dbReference type="EMBL" id="JANEYT010000043">
    <property type="protein sequence ID" value="MCQ1059682.1"/>
    <property type="molecule type" value="Genomic_DNA"/>
</dbReference>
<evidence type="ECO:0000313" key="3">
    <source>
        <dbReference type="EMBL" id="MCQ1059682.1"/>
    </source>
</evidence>
<comment type="caution">
    <text evidence="3">The sequence shown here is derived from an EMBL/GenBank/DDBJ whole genome shotgun (WGS) entry which is preliminary data.</text>
</comment>
<evidence type="ECO:0000256" key="1">
    <source>
        <dbReference type="SAM" id="MobiDB-lite"/>
    </source>
</evidence>
<protein>
    <submittedName>
        <fullName evidence="3">Amidase family protein</fullName>
    </submittedName>
</protein>
<dbReference type="SUPFAM" id="SSF75304">
    <property type="entry name" value="Amidase signature (AS) enzymes"/>
    <property type="match status" value="1"/>
</dbReference>
<dbReference type="PROSITE" id="PS51257">
    <property type="entry name" value="PROKAR_LIPOPROTEIN"/>
    <property type="match status" value="1"/>
</dbReference>
<name>A0ABT1N6F0_9GAMM</name>
<dbReference type="PANTHER" id="PTHR42678:SF5">
    <property type="entry name" value="GLUTAMYL-TRNA(GLN) AMIDOTRANSFERASE SUBUNIT A"/>
    <property type="match status" value="1"/>
</dbReference>
<dbReference type="PROSITE" id="PS00571">
    <property type="entry name" value="AMIDASES"/>
    <property type="match status" value="1"/>
</dbReference>
<organism evidence="3 4">
    <name type="scientific">Photobacterium pectinilyticum</name>
    <dbReference type="NCBI Taxonomy" id="2906793"/>
    <lineage>
        <taxon>Bacteria</taxon>
        <taxon>Pseudomonadati</taxon>
        <taxon>Pseudomonadota</taxon>
        <taxon>Gammaproteobacteria</taxon>
        <taxon>Vibrionales</taxon>
        <taxon>Vibrionaceae</taxon>
        <taxon>Photobacterium</taxon>
    </lineage>
</organism>
<dbReference type="Pfam" id="PF01425">
    <property type="entry name" value="Amidase"/>
    <property type="match status" value="1"/>
</dbReference>
<gene>
    <name evidence="3" type="ORF">NHN17_16665</name>
</gene>
<dbReference type="InterPro" id="IPR036928">
    <property type="entry name" value="AS_sf"/>
</dbReference>
<evidence type="ECO:0000313" key="4">
    <source>
        <dbReference type="Proteomes" id="UP001524460"/>
    </source>
</evidence>
<dbReference type="InterPro" id="IPR023631">
    <property type="entry name" value="Amidase_dom"/>
</dbReference>
<dbReference type="Gene3D" id="3.90.1300.10">
    <property type="entry name" value="Amidase signature (AS) domain"/>
    <property type="match status" value="1"/>
</dbReference>
<dbReference type="PANTHER" id="PTHR42678">
    <property type="entry name" value="AMIDASE"/>
    <property type="match status" value="1"/>
</dbReference>
<dbReference type="Proteomes" id="UP001524460">
    <property type="component" value="Unassembled WGS sequence"/>
</dbReference>
<sequence>MKLKASSLFVILALTGCNGSSSNNNSDEKNLIDFSPEEASISYIHSALKAGNHTCEQIINTYVERINAMDRKGPELNAIISVNEAAVERAKTLDENFSETGITGSLHCIPVTVKDNINTSDMLTTGGALANNQPETDAFIVEQIRQAGGIILSKANLHEYAFGYRGGSLLGGVPRNVYDLGKGPGGSSSGTGTAVSGSLALVGIGTDTGGSIRVPSSVQGLIGLRPSMRLLSQDGIMPLAPFQDTAGPMCRSVSDCATFLEAMTGYDTSQYSGQRKEFAVDSELMGNPFEYMVVTGAVDYESYLDSQALSGARIGVVRDLFGSGESTDNQNVQSAMDAALDNMEKLGAIIEDVAIPDLNIILTDYVSLSRYEFSYSLTEYLKSWSSAIDNHYRSFEEVYSSGEYLPSSAGSFDFYSQMGQDRWNNDVYLKNVHERPDFVRYRVLRALDNKDENGDYLGQRYDVLIYPTISGIAGDWGGNPTESGSANRLSPFTGFPALTMPVGYVDSGSGSSLPVGLEMLGREFDEGTLLALAYSYEQAYSPRVEPQLDASMTPPPVQQQGILRTPAYNEKMMN</sequence>
<feature type="domain" description="Amidase" evidence="2">
    <location>
        <begin position="58"/>
        <end position="530"/>
    </location>
</feature>
<proteinExistence type="predicted"/>
<reference evidence="3 4" key="1">
    <citation type="submission" date="2022-07" db="EMBL/GenBank/DDBJ databases">
        <title>Photobacterium pectinilyticum sp. nov., a marine bacterium isolated from surface seawater of Qingdao offshore.</title>
        <authorList>
            <person name="Wang X."/>
        </authorList>
    </citation>
    <scope>NUCLEOTIDE SEQUENCE [LARGE SCALE GENOMIC DNA]</scope>
    <source>
        <strain evidence="3 4">ZSDE20</strain>
    </source>
</reference>
<evidence type="ECO:0000259" key="2">
    <source>
        <dbReference type="Pfam" id="PF01425"/>
    </source>
</evidence>